<accession>A0A8J2WXB9</accession>
<dbReference type="Proteomes" id="UP000789595">
    <property type="component" value="Unassembled WGS sequence"/>
</dbReference>
<gene>
    <name evidence="1" type="ORF">PECAL_3P22000</name>
</gene>
<sequence length="73" mass="8331">PCSHFRFLRSVALQRRPHAWMARARSMASTPGSGARAEPLQKRRRAPLAFLRCARYRVPARPRPRAPRSAGPR</sequence>
<protein>
    <submittedName>
        <fullName evidence="1">Uncharacterized protein</fullName>
    </submittedName>
</protein>
<dbReference type="AlphaFoldDB" id="A0A8J2WXB9"/>
<comment type="caution">
    <text evidence="1">The sequence shown here is derived from an EMBL/GenBank/DDBJ whole genome shotgun (WGS) entry which is preliminary data.</text>
</comment>
<organism evidence="1 2">
    <name type="scientific">Pelagomonas calceolata</name>
    <dbReference type="NCBI Taxonomy" id="35677"/>
    <lineage>
        <taxon>Eukaryota</taxon>
        <taxon>Sar</taxon>
        <taxon>Stramenopiles</taxon>
        <taxon>Ochrophyta</taxon>
        <taxon>Pelagophyceae</taxon>
        <taxon>Pelagomonadales</taxon>
        <taxon>Pelagomonadaceae</taxon>
        <taxon>Pelagomonas</taxon>
    </lineage>
</organism>
<keyword evidence="2" id="KW-1185">Reference proteome</keyword>
<feature type="non-terminal residue" evidence="1">
    <location>
        <position position="1"/>
    </location>
</feature>
<proteinExistence type="predicted"/>
<evidence type="ECO:0000313" key="2">
    <source>
        <dbReference type="Proteomes" id="UP000789595"/>
    </source>
</evidence>
<evidence type="ECO:0000313" key="1">
    <source>
        <dbReference type="EMBL" id="CAH0372217.1"/>
    </source>
</evidence>
<name>A0A8J2WXB9_9STRA</name>
<reference evidence="1" key="1">
    <citation type="submission" date="2021-11" db="EMBL/GenBank/DDBJ databases">
        <authorList>
            <consortium name="Genoscope - CEA"/>
            <person name="William W."/>
        </authorList>
    </citation>
    <scope>NUCLEOTIDE SEQUENCE</scope>
</reference>
<dbReference type="EMBL" id="CAKKNE010000003">
    <property type="protein sequence ID" value="CAH0372217.1"/>
    <property type="molecule type" value="Genomic_DNA"/>
</dbReference>
<feature type="non-terminal residue" evidence="1">
    <location>
        <position position="73"/>
    </location>
</feature>